<dbReference type="Pfam" id="PF13521">
    <property type="entry name" value="AAA_28"/>
    <property type="match status" value="1"/>
</dbReference>
<proteinExistence type="predicted"/>
<dbReference type="EMBL" id="BIFT01000002">
    <property type="protein sequence ID" value="GCE31321.1"/>
    <property type="molecule type" value="Genomic_DNA"/>
</dbReference>
<dbReference type="Proteomes" id="UP000287171">
    <property type="component" value="Unassembled WGS sequence"/>
</dbReference>
<gene>
    <name evidence="2" type="ORF">KDA_68050</name>
</gene>
<evidence type="ECO:0000313" key="2">
    <source>
        <dbReference type="EMBL" id="GCE31321.1"/>
    </source>
</evidence>
<dbReference type="InterPro" id="IPR038727">
    <property type="entry name" value="NadR/Ttd14_AAA_dom"/>
</dbReference>
<evidence type="ECO:0000259" key="1">
    <source>
        <dbReference type="Pfam" id="PF13521"/>
    </source>
</evidence>
<keyword evidence="3" id="KW-1185">Reference proteome</keyword>
<accession>A0A402BIU4</accession>
<evidence type="ECO:0000313" key="3">
    <source>
        <dbReference type="Proteomes" id="UP000287171"/>
    </source>
</evidence>
<dbReference type="AlphaFoldDB" id="A0A402BIU4"/>
<dbReference type="OrthoDB" id="9757917at2"/>
<sequence>MKRYILTGTPGSGKTSILHELKRQGYSIVEEAATDVITREHLLGQSDPWMQSDFIDKIIHLQKQRQIAASSYPDACQLYDRSPICTFALSRHLGYPPSVCLLEEMQRIEHERIYQREVFFIENLGFCQPTEARKITFEDSLLFEKIHRDTYTSLGYELIEIAPKPLAERVQCISEWMRQTLDK</sequence>
<dbReference type="InterPro" id="IPR027417">
    <property type="entry name" value="P-loop_NTPase"/>
</dbReference>
<protein>
    <recommendedName>
        <fullName evidence="1">NadR/Ttd14 AAA domain-containing protein</fullName>
    </recommendedName>
</protein>
<organism evidence="2 3">
    <name type="scientific">Dictyobacter alpinus</name>
    <dbReference type="NCBI Taxonomy" id="2014873"/>
    <lineage>
        <taxon>Bacteria</taxon>
        <taxon>Bacillati</taxon>
        <taxon>Chloroflexota</taxon>
        <taxon>Ktedonobacteria</taxon>
        <taxon>Ktedonobacterales</taxon>
        <taxon>Dictyobacteraceae</taxon>
        <taxon>Dictyobacter</taxon>
    </lineage>
</organism>
<comment type="caution">
    <text evidence="2">The sequence shown here is derived from an EMBL/GenBank/DDBJ whole genome shotgun (WGS) entry which is preliminary data.</text>
</comment>
<name>A0A402BIU4_9CHLR</name>
<dbReference type="Gene3D" id="3.40.50.300">
    <property type="entry name" value="P-loop containing nucleotide triphosphate hydrolases"/>
    <property type="match status" value="1"/>
</dbReference>
<dbReference type="RefSeq" id="WP_126631300.1">
    <property type="nucleotide sequence ID" value="NZ_BIFT01000002.1"/>
</dbReference>
<dbReference type="SUPFAM" id="SSF52540">
    <property type="entry name" value="P-loop containing nucleoside triphosphate hydrolases"/>
    <property type="match status" value="1"/>
</dbReference>
<reference evidence="3" key="1">
    <citation type="submission" date="2018-12" db="EMBL/GenBank/DDBJ databases">
        <title>Tengunoibacter tsumagoiensis gen. nov., sp. nov., Dictyobacter kobayashii sp. nov., D. alpinus sp. nov., and D. joshuensis sp. nov. and description of Dictyobacteraceae fam. nov. within the order Ktedonobacterales isolated from Tengu-no-mugimeshi.</title>
        <authorList>
            <person name="Wang C.M."/>
            <person name="Zheng Y."/>
            <person name="Sakai Y."/>
            <person name="Toyoda A."/>
            <person name="Minakuchi Y."/>
            <person name="Abe K."/>
            <person name="Yokota A."/>
            <person name="Yabe S."/>
        </authorList>
    </citation>
    <scope>NUCLEOTIDE SEQUENCE [LARGE SCALE GENOMIC DNA]</scope>
    <source>
        <strain evidence="3">Uno16</strain>
    </source>
</reference>
<feature type="domain" description="NadR/Ttd14 AAA" evidence="1">
    <location>
        <begin position="3"/>
        <end position="169"/>
    </location>
</feature>